<comment type="caution">
    <text evidence="2">The sequence shown here is derived from an EMBL/GenBank/DDBJ whole genome shotgun (WGS) entry which is preliminary data.</text>
</comment>
<dbReference type="EMBL" id="JAGPYM010000007">
    <property type="protein sequence ID" value="KAH6892056.1"/>
    <property type="molecule type" value="Genomic_DNA"/>
</dbReference>
<dbReference type="AlphaFoldDB" id="A0A9P8W7M0"/>
<dbReference type="Proteomes" id="UP000777438">
    <property type="component" value="Unassembled WGS sequence"/>
</dbReference>
<name>A0A9P8W7M0_9HYPO</name>
<protein>
    <submittedName>
        <fullName evidence="2">Uncharacterized protein</fullName>
    </submittedName>
</protein>
<evidence type="ECO:0000313" key="2">
    <source>
        <dbReference type="EMBL" id="KAH6892056.1"/>
    </source>
</evidence>
<sequence length="124" mass="14151">MSTTATQTRAQQELLHDYDIHLTTSVAPASTSFPHAPPSRDAPRPLAENPVGWTDDWRQTPPYRPVNRGLDRELRPWGTNPVEQGFIVHMFEGVLLQATGNWLWRSTIGRFNESLWRFKIGGEI</sequence>
<organism evidence="2 3">
    <name type="scientific">Thelonectria olida</name>
    <dbReference type="NCBI Taxonomy" id="1576542"/>
    <lineage>
        <taxon>Eukaryota</taxon>
        <taxon>Fungi</taxon>
        <taxon>Dikarya</taxon>
        <taxon>Ascomycota</taxon>
        <taxon>Pezizomycotina</taxon>
        <taxon>Sordariomycetes</taxon>
        <taxon>Hypocreomycetidae</taxon>
        <taxon>Hypocreales</taxon>
        <taxon>Nectriaceae</taxon>
        <taxon>Thelonectria</taxon>
    </lineage>
</organism>
<proteinExistence type="predicted"/>
<keyword evidence="3" id="KW-1185">Reference proteome</keyword>
<reference evidence="2 3" key="1">
    <citation type="journal article" date="2021" name="Nat. Commun.">
        <title>Genetic determinants of endophytism in the Arabidopsis root mycobiome.</title>
        <authorList>
            <person name="Mesny F."/>
            <person name="Miyauchi S."/>
            <person name="Thiergart T."/>
            <person name="Pickel B."/>
            <person name="Atanasova L."/>
            <person name="Karlsson M."/>
            <person name="Huettel B."/>
            <person name="Barry K.W."/>
            <person name="Haridas S."/>
            <person name="Chen C."/>
            <person name="Bauer D."/>
            <person name="Andreopoulos W."/>
            <person name="Pangilinan J."/>
            <person name="LaButti K."/>
            <person name="Riley R."/>
            <person name="Lipzen A."/>
            <person name="Clum A."/>
            <person name="Drula E."/>
            <person name="Henrissat B."/>
            <person name="Kohler A."/>
            <person name="Grigoriev I.V."/>
            <person name="Martin F.M."/>
            <person name="Hacquard S."/>
        </authorList>
    </citation>
    <scope>NUCLEOTIDE SEQUENCE [LARGE SCALE GENOMIC DNA]</scope>
    <source>
        <strain evidence="2 3">MPI-CAGE-CH-0241</strain>
    </source>
</reference>
<gene>
    <name evidence="2" type="ORF">B0T10DRAFT_559654</name>
</gene>
<feature type="region of interest" description="Disordered" evidence="1">
    <location>
        <begin position="28"/>
        <end position="75"/>
    </location>
</feature>
<evidence type="ECO:0000256" key="1">
    <source>
        <dbReference type="SAM" id="MobiDB-lite"/>
    </source>
</evidence>
<accession>A0A9P8W7M0</accession>
<evidence type="ECO:0000313" key="3">
    <source>
        <dbReference type="Proteomes" id="UP000777438"/>
    </source>
</evidence>
<dbReference type="OrthoDB" id="5201563at2759"/>